<organism evidence="2 3">
    <name type="scientific">Alicyclobacillus ferrooxydans</name>
    <dbReference type="NCBI Taxonomy" id="471514"/>
    <lineage>
        <taxon>Bacteria</taxon>
        <taxon>Bacillati</taxon>
        <taxon>Bacillota</taxon>
        <taxon>Bacilli</taxon>
        <taxon>Bacillales</taxon>
        <taxon>Alicyclobacillaceae</taxon>
        <taxon>Alicyclobacillus</taxon>
    </lineage>
</organism>
<evidence type="ECO:0000313" key="3">
    <source>
        <dbReference type="Proteomes" id="UP000050482"/>
    </source>
</evidence>
<feature type="transmembrane region" description="Helical" evidence="1">
    <location>
        <begin position="134"/>
        <end position="157"/>
    </location>
</feature>
<dbReference type="Proteomes" id="UP000050482">
    <property type="component" value="Unassembled WGS sequence"/>
</dbReference>
<dbReference type="RefSeq" id="WP_054967934.1">
    <property type="nucleotide sequence ID" value="NZ_LJCO01000017.1"/>
</dbReference>
<protein>
    <recommendedName>
        <fullName evidence="4">DUF4013 domain-containing protein</fullName>
    </recommendedName>
</protein>
<dbReference type="AlphaFoldDB" id="A0A0P9D6G8"/>
<evidence type="ECO:0008006" key="4">
    <source>
        <dbReference type="Google" id="ProtNLM"/>
    </source>
</evidence>
<feature type="transmembrane region" description="Helical" evidence="1">
    <location>
        <begin position="178"/>
        <end position="199"/>
    </location>
</feature>
<dbReference type="OrthoDB" id="2374932at2"/>
<name>A0A0P9D6G8_9BACL</name>
<proteinExistence type="predicted"/>
<dbReference type="EMBL" id="LJCO01000017">
    <property type="protein sequence ID" value="KPV44985.1"/>
    <property type="molecule type" value="Genomic_DNA"/>
</dbReference>
<dbReference type="PATRIC" id="fig|471514.4.peg.2684"/>
<evidence type="ECO:0000256" key="1">
    <source>
        <dbReference type="SAM" id="Phobius"/>
    </source>
</evidence>
<keyword evidence="1" id="KW-1133">Transmembrane helix</keyword>
<accession>A0A0P9D6G8</accession>
<evidence type="ECO:0000313" key="2">
    <source>
        <dbReference type="EMBL" id="KPV44985.1"/>
    </source>
</evidence>
<keyword evidence="1" id="KW-0472">Membrane</keyword>
<sequence length="242" mass="26921">MLKRFWRSFIGLVLFLLVVDVLSWIYIVTHLTLQVAPTGILGRLVLPTEAPSIWNLIQPGNTKDWLPPFVVLIVQVWLTGGFYGTLIRANTNEQVNTATFIVDGSRTFVKLLLWNLLWAAVSMVVLGVSRGLPAFAPGLGILVLLLRFAFMFGDIALVAEKDPRYALKLAPSLLIQQWLVMLPLAIVIIVLTDLGRWLSGSTSSGLLVVVAGVYSIAVAWTLHMVVARYLYFSKWMERSARA</sequence>
<feature type="transmembrane region" description="Helical" evidence="1">
    <location>
        <begin position="108"/>
        <end position="128"/>
    </location>
</feature>
<gene>
    <name evidence="2" type="ORF">AN477_04230</name>
</gene>
<keyword evidence="3" id="KW-1185">Reference proteome</keyword>
<comment type="caution">
    <text evidence="2">The sequence shown here is derived from an EMBL/GenBank/DDBJ whole genome shotgun (WGS) entry which is preliminary data.</text>
</comment>
<keyword evidence="1" id="KW-0812">Transmembrane</keyword>
<feature type="transmembrane region" description="Helical" evidence="1">
    <location>
        <begin position="205"/>
        <end position="231"/>
    </location>
</feature>
<feature type="transmembrane region" description="Helical" evidence="1">
    <location>
        <begin position="65"/>
        <end position="87"/>
    </location>
</feature>
<reference evidence="2 3" key="1">
    <citation type="submission" date="2015-09" db="EMBL/GenBank/DDBJ databases">
        <title>Draft genome sequence of Alicyclobacillus ferrooxydans DSM 22381.</title>
        <authorList>
            <person name="Hemp J."/>
        </authorList>
    </citation>
    <scope>NUCLEOTIDE SEQUENCE [LARGE SCALE GENOMIC DNA]</scope>
    <source>
        <strain evidence="2 3">TC-34</strain>
    </source>
</reference>